<organism evidence="2 3">
    <name type="scientific">Enterococcus asini</name>
    <dbReference type="NCBI Taxonomy" id="57732"/>
    <lineage>
        <taxon>Bacteria</taxon>
        <taxon>Bacillati</taxon>
        <taxon>Bacillota</taxon>
        <taxon>Bacilli</taxon>
        <taxon>Lactobacillales</taxon>
        <taxon>Enterococcaceae</taxon>
        <taxon>Enterococcus</taxon>
    </lineage>
</organism>
<evidence type="ECO:0000256" key="1">
    <source>
        <dbReference type="SAM" id="Phobius"/>
    </source>
</evidence>
<evidence type="ECO:0000313" key="3">
    <source>
        <dbReference type="Proteomes" id="UP001256711"/>
    </source>
</evidence>
<proteinExistence type="predicted"/>
<dbReference type="EMBL" id="JARQBJ010000005">
    <property type="protein sequence ID" value="MDT2810983.1"/>
    <property type="molecule type" value="Genomic_DNA"/>
</dbReference>
<feature type="transmembrane region" description="Helical" evidence="1">
    <location>
        <begin position="7"/>
        <end position="26"/>
    </location>
</feature>
<dbReference type="AlphaFoldDB" id="A0AAW8U4Z0"/>
<keyword evidence="1" id="KW-0812">Transmembrane</keyword>
<keyword evidence="1" id="KW-1133">Transmembrane helix</keyword>
<comment type="caution">
    <text evidence="2">The sequence shown here is derived from an EMBL/GenBank/DDBJ whole genome shotgun (WGS) entry which is preliminary data.</text>
</comment>
<feature type="transmembrane region" description="Helical" evidence="1">
    <location>
        <begin position="38"/>
        <end position="60"/>
    </location>
</feature>
<keyword evidence="1" id="KW-0472">Membrane</keyword>
<protein>
    <submittedName>
        <fullName evidence="2">Uncharacterized protein</fullName>
    </submittedName>
</protein>
<name>A0AAW8U4Z0_9ENTE</name>
<accession>A0AAW8U4Z0</accession>
<gene>
    <name evidence="2" type="ORF">P7H43_10895</name>
</gene>
<sequence length="65" mass="7432">MKKGLVWLGNLLFLGLLLALLVLVFYDFSNRGYTPLGGIGYLLLGLGIVFNWLLFDLYLLPKWKQ</sequence>
<dbReference type="Proteomes" id="UP001256711">
    <property type="component" value="Unassembled WGS sequence"/>
</dbReference>
<evidence type="ECO:0000313" key="2">
    <source>
        <dbReference type="EMBL" id="MDT2810983.1"/>
    </source>
</evidence>
<dbReference type="RefSeq" id="WP_161999136.1">
    <property type="nucleotide sequence ID" value="NZ_CATYFE010000002.1"/>
</dbReference>
<reference evidence="2" key="1">
    <citation type="submission" date="2023-03" db="EMBL/GenBank/DDBJ databases">
        <authorList>
            <person name="Shen W."/>
            <person name="Cai J."/>
        </authorList>
    </citation>
    <scope>NUCLEOTIDE SEQUENCE</scope>
    <source>
        <strain evidence="2">B226-2</strain>
    </source>
</reference>